<dbReference type="EMBL" id="JAVDYE010000001">
    <property type="protein sequence ID" value="MDR7381647.1"/>
    <property type="molecule type" value="Genomic_DNA"/>
</dbReference>
<protein>
    <submittedName>
        <fullName evidence="2">MGT family glycosyltransferase</fullName>
    </submittedName>
</protein>
<dbReference type="Gene3D" id="3.40.50.2000">
    <property type="entry name" value="Glycogen Phosphorylase B"/>
    <property type="match status" value="2"/>
</dbReference>
<dbReference type="Proteomes" id="UP001183585">
    <property type="component" value="Unassembled WGS sequence"/>
</dbReference>
<dbReference type="InterPro" id="IPR010610">
    <property type="entry name" value="EryCIII-like_C"/>
</dbReference>
<dbReference type="PANTHER" id="PTHR48050">
    <property type="entry name" value="STEROL 3-BETA-GLUCOSYLTRANSFERASE"/>
    <property type="match status" value="1"/>
</dbReference>
<accession>A0ABU2CKD7</accession>
<dbReference type="PANTHER" id="PTHR48050:SF13">
    <property type="entry name" value="STEROL 3-BETA-GLUCOSYLTRANSFERASE UGT80A2"/>
    <property type="match status" value="1"/>
</dbReference>
<comment type="caution">
    <text evidence="2">The sequence shown here is derived from an EMBL/GenBank/DDBJ whole genome shotgun (WGS) entry which is preliminary data.</text>
</comment>
<evidence type="ECO:0000259" key="1">
    <source>
        <dbReference type="Pfam" id="PF06722"/>
    </source>
</evidence>
<dbReference type="InterPro" id="IPR002213">
    <property type="entry name" value="UDP_glucos_trans"/>
</dbReference>
<name>A0ABU2CKD7_9MICO</name>
<sequence length="419" mass="44302">MTHSYLFALTDGGGTVPPELGAARRLVERGHRVTVLGEDSMAPEVAAAGAAFMPWQAAPNRSDRSPDGTRYRDWEIRSPLAQARGMADHMLVGPAAGQALDVTAAVERQRPDLVVTSFVALGAMLAADAEGIPFDVLLPNIYTMPAPGMPPMGMGLRPASGPLGRLRDRLVNGASTRLVDKYVLPRLNAVRGEYGLAPVDHTWDQVRRARRLLLLTSEEFDFPAQLPSNARYVGPVLDDPAWAVDTAWSAPPGDAPLVLVALSSTFQDQAACLQRIIDALGSLPVRGLVTTGPALSPTDLRAPSNVTVVASAPHRDVMRQAALVVTHGGHGTLVKAFAAGLPAVVLHHGRDQADNAVRVTTRGAGVAVRRTAPSSAVARAVRQVVEDPAYARAAEALGVAARRDAEGGLLVTELERFTD</sequence>
<dbReference type="RefSeq" id="WP_274993969.1">
    <property type="nucleotide sequence ID" value="NZ_JAJQQP010000006.1"/>
</dbReference>
<evidence type="ECO:0000313" key="2">
    <source>
        <dbReference type="EMBL" id="MDR7381647.1"/>
    </source>
</evidence>
<dbReference type="CDD" id="cd03784">
    <property type="entry name" value="GT1_Gtf-like"/>
    <property type="match status" value="1"/>
</dbReference>
<reference evidence="2 3" key="1">
    <citation type="submission" date="2023-07" db="EMBL/GenBank/DDBJ databases">
        <title>Sequencing the genomes of 1000 actinobacteria strains.</title>
        <authorList>
            <person name="Klenk H.-P."/>
        </authorList>
    </citation>
    <scope>NUCLEOTIDE SEQUENCE [LARGE SCALE GENOMIC DNA]</scope>
    <source>
        <strain evidence="2 3">DSM 45554</strain>
    </source>
</reference>
<evidence type="ECO:0000313" key="3">
    <source>
        <dbReference type="Proteomes" id="UP001183585"/>
    </source>
</evidence>
<dbReference type="Pfam" id="PF06722">
    <property type="entry name" value="EryCIII-like_C"/>
    <property type="match status" value="1"/>
</dbReference>
<organism evidence="2 3">
    <name type="scientific">Promicromonospora iranensis</name>
    <dbReference type="NCBI Taxonomy" id="1105144"/>
    <lineage>
        <taxon>Bacteria</taxon>
        <taxon>Bacillati</taxon>
        <taxon>Actinomycetota</taxon>
        <taxon>Actinomycetes</taxon>
        <taxon>Micrococcales</taxon>
        <taxon>Promicromonosporaceae</taxon>
        <taxon>Promicromonospora</taxon>
    </lineage>
</organism>
<gene>
    <name evidence="2" type="ORF">J2S48_001162</name>
</gene>
<feature type="domain" description="Erythromycin biosynthesis protein CIII-like C-terminal" evidence="1">
    <location>
        <begin position="295"/>
        <end position="397"/>
    </location>
</feature>
<proteinExistence type="predicted"/>
<dbReference type="SUPFAM" id="SSF53756">
    <property type="entry name" value="UDP-Glycosyltransferase/glycogen phosphorylase"/>
    <property type="match status" value="1"/>
</dbReference>
<keyword evidence="3" id="KW-1185">Reference proteome</keyword>
<dbReference type="InterPro" id="IPR050426">
    <property type="entry name" value="Glycosyltransferase_28"/>
</dbReference>